<dbReference type="Gene3D" id="3.40.50.720">
    <property type="entry name" value="NAD(P)-binding Rossmann-like Domain"/>
    <property type="match status" value="1"/>
</dbReference>
<dbReference type="OrthoDB" id="48317at2759"/>
<gene>
    <name evidence="7" type="ORF">OESDEN_05972</name>
</gene>
<evidence type="ECO:0000313" key="8">
    <source>
        <dbReference type="Proteomes" id="UP000053660"/>
    </source>
</evidence>
<organism evidence="7 8">
    <name type="scientific">Oesophagostomum dentatum</name>
    <name type="common">Nodular worm</name>
    <dbReference type="NCBI Taxonomy" id="61180"/>
    <lineage>
        <taxon>Eukaryota</taxon>
        <taxon>Metazoa</taxon>
        <taxon>Ecdysozoa</taxon>
        <taxon>Nematoda</taxon>
        <taxon>Chromadorea</taxon>
        <taxon>Rhabditida</taxon>
        <taxon>Rhabditina</taxon>
        <taxon>Rhabditomorpha</taxon>
        <taxon>Strongyloidea</taxon>
        <taxon>Strongylidae</taxon>
        <taxon>Oesophagostomum</taxon>
    </lineage>
</organism>
<proteinExistence type="inferred from homology"/>
<dbReference type="CDD" id="cd08248">
    <property type="entry name" value="RTN4I1"/>
    <property type="match status" value="1"/>
</dbReference>
<evidence type="ECO:0000313" key="7">
    <source>
        <dbReference type="EMBL" id="KHJ94109.1"/>
    </source>
</evidence>
<dbReference type="Pfam" id="PF13602">
    <property type="entry name" value="ADH_zinc_N_2"/>
    <property type="match status" value="1"/>
</dbReference>
<evidence type="ECO:0000256" key="3">
    <source>
        <dbReference type="ARBA" id="ARBA00022946"/>
    </source>
</evidence>
<dbReference type="GO" id="GO:0008270">
    <property type="term" value="F:zinc ion binding"/>
    <property type="evidence" value="ECO:0007669"/>
    <property type="project" value="InterPro"/>
</dbReference>
<dbReference type="GO" id="GO:0016491">
    <property type="term" value="F:oxidoreductase activity"/>
    <property type="evidence" value="ECO:0007669"/>
    <property type="project" value="UniProtKB-KW"/>
</dbReference>
<comment type="similarity">
    <text evidence="2">Belongs to the zinc-containing alcohol dehydrogenase family. Quinone oxidoreductase subfamily.</text>
</comment>
<sequence>MVKGYGRALLGLWKEVAERDRNASRFPLTAGRDCAGVVEMVGGDVKNLRQGDEVMAVVPGFWPGSHAEYVVTEESCCSAKPNNLDFTQAAALPYVASTAWAALVSVARMDPRKKPSERVLIHGGAGGVGSMAIQMLKAWGVDKVVTTCSKDSADFVRGLGAIPIDYRAVDVHDQLIAEGPFEVIFDCVNSDLARWSDRVMGVWRNSVHVSIVSPLLRDTDRYGVAAGLASNAVKHFCRSYEGAFRGRWFSYAYFSPSHECMQQLSKFATEGKIKPIVERVQSFEELPAAYEKVSQLHGRGKTVLTW</sequence>
<dbReference type="Proteomes" id="UP000053660">
    <property type="component" value="Unassembled WGS sequence"/>
</dbReference>
<dbReference type="GO" id="GO:0005739">
    <property type="term" value="C:mitochondrion"/>
    <property type="evidence" value="ECO:0007669"/>
    <property type="project" value="UniProtKB-SubCell"/>
</dbReference>
<dbReference type="FunFam" id="3.40.50.720:FF:000147">
    <property type="entry name" value="Reticulon-4-interacting protein 1 homolog, mitochondrial"/>
    <property type="match status" value="1"/>
</dbReference>
<evidence type="ECO:0000256" key="1">
    <source>
        <dbReference type="ARBA" id="ARBA00004173"/>
    </source>
</evidence>
<accession>A0A0B1TA41</accession>
<keyword evidence="8" id="KW-1185">Reference proteome</keyword>
<dbReference type="InterPro" id="IPR002364">
    <property type="entry name" value="Quin_OxRdtase/zeta-crystal_CS"/>
</dbReference>
<dbReference type="SUPFAM" id="SSF50129">
    <property type="entry name" value="GroES-like"/>
    <property type="match status" value="1"/>
</dbReference>
<dbReference type="PROSITE" id="PS01162">
    <property type="entry name" value="QOR_ZETA_CRYSTAL"/>
    <property type="match status" value="1"/>
</dbReference>
<dbReference type="Gene3D" id="3.90.180.10">
    <property type="entry name" value="Medium-chain alcohol dehydrogenases, catalytic domain"/>
    <property type="match status" value="1"/>
</dbReference>
<keyword evidence="5" id="KW-0496">Mitochondrion</keyword>
<dbReference type="InterPro" id="IPR013154">
    <property type="entry name" value="ADH-like_N"/>
</dbReference>
<dbReference type="EMBL" id="KN550464">
    <property type="protein sequence ID" value="KHJ94109.1"/>
    <property type="molecule type" value="Genomic_DNA"/>
</dbReference>
<dbReference type="PANTHER" id="PTHR11695:SF294">
    <property type="entry name" value="RETICULON-4-INTERACTING PROTEIN 1, MITOCHONDRIAL"/>
    <property type="match status" value="1"/>
</dbReference>
<keyword evidence="3" id="KW-0809">Transit peptide</keyword>
<dbReference type="AlphaFoldDB" id="A0A0B1TA41"/>
<dbReference type="InterPro" id="IPR037397">
    <property type="entry name" value="RTN4IP1"/>
</dbReference>
<dbReference type="PANTHER" id="PTHR11695">
    <property type="entry name" value="ALCOHOL DEHYDROGENASE RELATED"/>
    <property type="match status" value="1"/>
</dbReference>
<comment type="subcellular location">
    <subcellularLocation>
        <location evidence="1">Mitochondrion</location>
    </subcellularLocation>
</comment>
<reference evidence="7 8" key="1">
    <citation type="submission" date="2014-03" db="EMBL/GenBank/DDBJ databases">
        <title>Draft genome of the hookworm Oesophagostomum dentatum.</title>
        <authorList>
            <person name="Mitreva M."/>
        </authorList>
    </citation>
    <scope>NUCLEOTIDE SEQUENCE [LARGE SCALE GENOMIC DNA]</scope>
    <source>
        <strain evidence="7 8">OD-Hann</strain>
    </source>
</reference>
<evidence type="ECO:0000259" key="6">
    <source>
        <dbReference type="SMART" id="SM00829"/>
    </source>
</evidence>
<evidence type="ECO:0000256" key="2">
    <source>
        <dbReference type="ARBA" id="ARBA00010371"/>
    </source>
</evidence>
<keyword evidence="4" id="KW-0560">Oxidoreductase</keyword>
<dbReference type="InterPro" id="IPR020843">
    <property type="entry name" value="ER"/>
</dbReference>
<dbReference type="Pfam" id="PF08240">
    <property type="entry name" value="ADH_N"/>
    <property type="match status" value="1"/>
</dbReference>
<dbReference type="InterPro" id="IPR036291">
    <property type="entry name" value="NAD(P)-bd_dom_sf"/>
</dbReference>
<feature type="domain" description="Enoyl reductase (ER)" evidence="6">
    <location>
        <begin position="11"/>
        <end position="304"/>
    </location>
</feature>
<evidence type="ECO:0000256" key="5">
    <source>
        <dbReference type="ARBA" id="ARBA00023128"/>
    </source>
</evidence>
<dbReference type="InterPro" id="IPR050700">
    <property type="entry name" value="YIM1/Zinc_Alcohol_DH_Fams"/>
</dbReference>
<protein>
    <submittedName>
        <fullName evidence="7">GroES-like protein</fullName>
    </submittedName>
</protein>
<dbReference type="SMART" id="SM00829">
    <property type="entry name" value="PKS_ER"/>
    <property type="match status" value="1"/>
</dbReference>
<name>A0A0B1TA41_OESDE</name>
<evidence type="ECO:0000256" key="4">
    <source>
        <dbReference type="ARBA" id="ARBA00023002"/>
    </source>
</evidence>
<dbReference type="SUPFAM" id="SSF51735">
    <property type="entry name" value="NAD(P)-binding Rossmann-fold domains"/>
    <property type="match status" value="1"/>
</dbReference>
<dbReference type="InterPro" id="IPR011032">
    <property type="entry name" value="GroES-like_sf"/>
</dbReference>